<organism evidence="2 3">
    <name type="scientific">Mycena albidolilacea</name>
    <dbReference type="NCBI Taxonomy" id="1033008"/>
    <lineage>
        <taxon>Eukaryota</taxon>
        <taxon>Fungi</taxon>
        <taxon>Dikarya</taxon>
        <taxon>Basidiomycota</taxon>
        <taxon>Agaricomycotina</taxon>
        <taxon>Agaricomycetes</taxon>
        <taxon>Agaricomycetidae</taxon>
        <taxon>Agaricales</taxon>
        <taxon>Marasmiineae</taxon>
        <taxon>Mycenaceae</taxon>
        <taxon>Mycena</taxon>
    </lineage>
</organism>
<accession>A0AAD7EDM4</accession>
<feature type="region of interest" description="Disordered" evidence="1">
    <location>
        <begin position="28"/>
        <end position="47"/>
    </location>
</feature>
<protein>
    <submittedName>
        <fullName evidence="2">Uncharacterized protein</fullName>
    </submittedName>
</protein>
<evidence type="ECO:0000313" key="3">
    <source>
        <dbReference type="Proteomes" id="UP001218218"/>
    </source>
</evidence>
<comment type="caution">
    <text evidence="2">The sequence shown here is derived from an EMBL/GenBank/DDBJ whole genome shotgun (WGS) entry which is preliminary data.</text>
</comment>
<reference evidence="2" key="1">
    <citation type="submission" date="2023-03" db="EMBL/GenBank/DDBJ databases">
        <title>Massive genome expansion in bonnet fungi (Mycena s.s.) driven by repeated elements and novel gene families across ecological guilds.</title>
        <authorList>
            <consortium name="Lawrence Berkeley National Laboratory"/>
            <person name="Harder C.B."/>
            <person name="Miyauchi S."/>
            <person name="Viragh M."/>
            <person name="Kuo A."/>
            <person name="Thoen E."/>
            <person name="Andreopoulos B."/>
            <person name="Lu D."/>
            <person name="Skrede I."/>
            <person name="Drula E."/>
            <person name="Henrissat B."/>
            <person name="Morin E."/>
            <person name="Kohler A."/>
            <person name="Barry K."/>
            <person name="LaButti K."/>
            <person name="Morin E."/>
            <person name="Salamov A."/>
            <person name="Lipzen A."/>
            <person name="Mereny Z."/>
            <person name="Hegedus B."/>
            <person name="Baldrian P."/>
            <person name="Stursova M."/>
            <person name="Weitz H."/>
            <person name="Taylor A."/>
            <person name="Grigoriev I.V."/>
            <person name="Nagy L.G."/>
            <person name="Martin F."/>
            <person name="Kauserud H."/>
        </authorList>
    </citation>
    <scope>NUCLEOTIDE SEQUENCE</scope>
    <source>
        <strain evidence="2">CBHHK002</strain>
    </source>
</reference>
<keyword evidence="3" id="KW-1185">Reference proteome</keyword>
<sequence length="127" mass="14208">MVKCLHKYGLVFETVQPSTELQRAMPLWHHPGEDPQKRQQNNGKKAKCLRRNHTARTIGNGLDIARRLADPLHYKLASCVCDACEGDRETRGCENPHACAVAAAARLGQILPKWIPPLRASEDQTTM</sequence>
<dbReference type="AlphaFoldDB" id="A0AAD7EDM4"/>
<feature type="non-terminal residue" evidence="2">
    <location>
        <position position="127"/>
    </location>
</feature>
<gene>
    <name evidence="2" type="ORF">DFH08DRAFT_639476</name>
</gene>
<evidence type="ECO:0000313" key="2">
    <source>
        <dbReference type="EMBL" id="KAJ7312653.1"/>
    </source>
</evidence>
<name>A0AAD7EDM4_9AGAR</name>
<dbReference type="Proteomes" id="UP001218218">
    <property type="component" value="Unassembled WGS sequence"/>
</dbReference>
<dbReference type="EMBL" id="JARIHO010000071">
    <property type="protein sequence ID" value="KAJ7312653.1"/>
    <property type="molecule type" value="Genomic_DNA"/>
</dbReference>
<proteinExistence type="predicted"/>
<evidence type="ECO:0000256" key="1">
    <source>
        <dbReference type="SAM" id="MobiDB-lite"/>
    </source>
</evidence>